<evidence type="ECO:0000256" key="2">
    <source>
        <dbReference type="ARBA" id="ARBA00022737"/>
    </source>
</evidence>
<dbReference type="KEGG" id="bman:114242733"/>
<feature type="region of interest" description="Disordered" evidence="7">
    <location>
        <begin position="131"/>
        <end position="160"/>
    </location>
</feature>
<evidence type="ECO:0000256" key="6">
    <source>
        <dbReference type="PROSITE-ProRule" id="PRU01263"/>
    </source>
</evidence>
<feature type="domain" description="C2H2-type" evidence="8">
    <location>
        <begin position="759"/>
        <end position="786"/>
    </location>
</feature>
<dbReference type="PANTHER" id="PTHR24379:SF121">
    <property type="entry name" value="C2H2-TYPE DOMAIN-CONTAINING PROTEIN"/>
    <property type="match status" value="1"/>
</dbReference>
<feature type="compositionally biased region" description="Acidic residues" evidence="7">
    <location>
        <begin position="131"/>
        <end position="150"/>
    </location>
</feature>
<dbReference type="Pfam" id="PF00096">
    <property type="entry name" value="zf-C2H2"/>
    <property type="match status" value="2"/>
</dbReference>
<dbReference type="PANTHER" id="PTHR24379">
    <property type="entry name" value="KRAB AND ZINC FINGER DOMAIN-CONTAINING"/>
    <property type="match status" value="1"/>
</dbReference>
<feature type="binding site" evidence="6">
    <location>
        <position position="18"/>
    </location>
    <ligand>
        <name>Zn(2+)</name>
        <dbReference type="ChEBI" id="CHEBI:29105"/>
    </ligand>
</feature>
<feature type="binding site" evidence="6">
    <location>
        <position position="71"/>
    </location>
    <ligand>
        <name>Zn(2+)</name>
        <dbReference type="ChEBI" id="CHEBI:29105"/>
    </ligand>
</feature>
<dbReference type="GeneID" id="114242733"/>
<evidence type="ECO:0000313" key="10">
    <source>
        <dbReference type="Proteomes" id="UP000504629"/>
    </source>
</evidence>
<keyword evidence="1 6" id="KW-0479">Metal-binding</keyword>
<evidence type="ECO:0000259" key="9">
    <source>
        <dbReference type="PROSITE" id="PS51915"/>
    </source>
</evidence>
<feature type="domain" description="ZAD" evidence="9">
    <location>
        <begin position="13"/>
        <end position="95"/>
    </location>
</feature>
<dbReference type="SUPFAM" id="SSF57667">
    <property type="entry name" value="beta-beta-alpha zinc fingers"/>
    <property type="match status" value="5"/>
</dbReference>
<dbReference type="InterPro" id="IPR013087">
    <property type="entry name" value="Znf_C2H2_type"/>
</dbReference>
<dbReference type="InterPro" id="IPR041661">
    <property type="entry name" value="ZN622/Rei1/Reh1_Znf-C2H2"/>
</dbReference>
<dbReference type="AlphaFoldDB" id="A0A6J2JL96"/>
<feature type="domain" description="C2H2-type" evidence="8">
    <location>
        <begin position="787"/>
        <end position="810"/>
    </location>
</feature>
<dbReference type="InterPro" id="IPR012934">
    <property type="entry name" value="Znf_AD"/>
</dbReference>
<evidence type="ECO:0000313" key="11">
    <source>
        <dbReference type="RefSeq" id="XP_028029802.1"/>
    </source>
</evidence>
<dbReference type="SMART" id="SM00355">
    <property type="entry name" value="ZnF_C2H2"/>
    <property type="match status" value="15"/>
</dbReference>
<dbReference type="PROSITE" id="PS51915">
    <property type="entry name" value="ZAD"/>
    <property type="match status" value="1"/>
</dbReference>
<dbReference type="Pfam" id="PF12756">
    <property type="entry name" value="zf-C2H2_2"/>
    <property type="match status" value="1"/>
</dbReference>
<feature type="domain" description="C2H2-type" evidence="8">
    <location>
        <begin position="618"/>
        <end position="646"/>
    </location>
</feature>
<dbReference type="Gene3D" id="3.40.1800.20">
    <property type="match status" value="1"/>
</dbReference>
<dbReference type="SMART" id="SM00868">
    <property type="entry name" value="zf-AD"/>
    <property type="match status" value="2"/>
</dbReference>
<reference evidence="11" key="1">
    <citation type="submission" date="2025-08" db="UniProtKB">
        <authorList>
            <consortium name="RefSeq"/>
        </authorList>
    </citation>
    <scope>IDENTIFICATION</scope>
    <source>
        <tissue evidence="11">Silk gland</tissue>
    </source>
</reference>
<evidence type="ECO:0000256" key="7">
    <source>
        <dbReference type="SAM" id="MobiDB-lite"/>
    </source>
</evidence>
<dbReference type="GO" id="GO:0008270">
    <property type="term" value="F:zinc ion binding"/>
    <property type="evidence" value="ECO:0007669"/>
    <property type="project" value="UniProtKB-UniRule"/>
</dbReference>
<keyword evidence="3 5" id="KW-0863">Zinc-finger</keyword>
<protein>
    <submittedName>
        <fullName evidence="11">Zinc finger protein 709-like isoform X1</fullName>
    </submittedName>
</protein>
<gene>
    <name evidence="11" type="primary">LOC114242733</name>
</gene>
<evidence type="ECO:0000259" key="8">
    <source>
        <dbReference type="PROSITE" id="PS50157"/>
    </source>
</evidence>
<dbReference type="RefSeq" id="XP_028029802.1">
    <property type="nucleotide sequence ID" value="XM_028174001.1"/>
</dbReference>
<feature type="region of interest" description="Disordered" evidence="7">
    <location>
        <begin position="201"/>
        <end position="225"/>
    </location>
</feature>
<dbReference type="PROSITE" id="PS50157">
    <property type="entry name" value="ZINC_FINGER_C2H2_2"/>
    <property type="match status" value="5"/>
</dbReference>
<feature type="compositionally biased region" description="Basic and acidic residues" evidence="7">
    <location>
        <begin position="213"/>
        <end position="225"/>
    </location>
</feature>
<accession>A0A6J2JL96</accession>
<feature type="binding site" evidence="6">
    <location>
        <position position="68"/>
    </location>
    <ligand>
        <name>Zn(2+)</name>
        <dbReference type="ChEBI" id="CHEBI:29105"/>
    </ligand>
</feature>
<dbReference type="Pfam" id="PF07776">
    <property type="entry name" value="zf-AD"/>
    <property type="match status" value="1"/>
</dbReference>
<keyword evidence="4 6" id="KW-0862">Zinc</keyword>
<keyword evidence="10" id="KW-1185">Reference proteome</keyword>
<feature type="domain" description="C2H2-type" evidence="8">
    <location>
        <begin position="731"/>
        <end position="758"/>
    </location>
</feature>
<evidence type="ECO:0000256" key="5">
    <source>
        <dbReference type="PROSITE-ProRule" id="PRU00042"/>
    </source>
</evidence>
<dbReference type="PROSITE" id="PS00028">
    <property type="entry name" value="ZINC_FINGER_C2H2_1"/>
    <property type="match status" value="11"/>
</dbReference>
<evidence type="ECO:0000256" key="4">
    <source>
        <dbReference type="ARBA" id="ARBA00022833"/>
    </source>
</evidence>
<organism evidence="10 11">
    <name type="scientific">Bombyx mandarina</name>
    <name type="common">Wild silk moth</name>
    <name type="synonym">Wild silkworm</name>
    <dbReference type="NCBI Taxonomy" id="7092"/>
    <lineage>
        <taxon>Eukaryota</taxon>
        <taxon>Metazoa</taxon>
        <taxon>Ecdysozoa</taxon>
        <taxon>Arthropoda</taxon>
        <taxon>Hexapoda</taxon>
        <taxon>Insecta</taxon>
        <taxon>Pterygota</taxon>
        <taxon>Neoptera</taxon>
        <taxon>Endopterygota</taxon>
        <taxon>Lepidoptera</taxon>
        <taxon>Glossata</taxon>
        <taxon>Ditrysia</taxon>
        <taxon>Bombycoidea</taxon>
        <taxon>Bombycidae</taxon>
        <taxon>Bombycinae</taxon>
        <taxon>Bombyx</taxon>
    </lineage>
</organism>
<evidence type="ECO:0000256" key="1">
    <source>
        <dbReference type="ARBA" id="ARBA00022723"/>
    </source>
</evidence>
<proteinExistence type="predicted"/>
<dbReference type="Gene3D" id="3.30.160.60">
    <property type="entry name" value="Classic Zinc Finger"/>
    <property type="match status" value="7"/>
</dbReference>
<dbReference type="OrthoDB" id="1405595at2759"/>
<feature type="binding site" evidence="6">
    <location>
        <position position="15"/>
    </location>
    <ligand>
        <name>Zn(2+)</name>
        <dbReference type="ChEBI" id="CHEBI:29105"/>
    </ligand>
</feature>
<keyword evidence="2" id="KW-0677">Repeat</keyword>
<feature type="domain" description="C2H2-type" evidence="8">
    <location>
        <begin position="370"/>
        <end position="398"/>
    </location>
</feature>
<evidence type="ECO:0000256" key="3">
    <source>
        <dbReference type="ARBA" id="ARBA00022771"/>
    </source>
</evidence>
<name>A0A6J2JL96_BOMMA</name>
<dbReference type="GO" id="GO:0005634">
    <property type="term" value="C:nucleus"/>
    <property type="evidence" value="ECO:0007669"/>
    <property type="project" value="InterPro"/>
</dbReference>
<sequence length="816" mass="94334">MADKTSEWRPGPTVCRCCLAEGCYKDISTEYFWMGKREVYAEMLAETFSVSIAYSKSGGPNSNSRLICEPCISRLRDASDFKKQVQECEKTFMQYLDPGNSSTTLESEVQTSSTDKRVKVEQVKIERQFSDDEFDSRDFGDDDDDDDDMDQPLTTFASKEPKKETVNLMELLASPQLSVKRKAPAQTKTVSVKKVKVIKKDARGKPTTSKAAQKNEDKKKKDETIDTARRNAQTILRCTSAYPFRVNDKSILCVYCQELYDDPIVFRDHMDAEHEYFSLKVVFHNLPKPEFIKADLTNLRCRLCSERFQTLEIVAEHLKSVHGESIDLQSKLGVMPYLLKKDVFVCAVCGKNQPSLFHLNRHTITHFLSYVCHVCGSSYVATTGLLRHVRMKHQDYQVVCKKCRKVFPTMEAKEKHRRTEKSCMPYCCPKCLERFLDYKSRKKHLETAHGQSKRTYRCVDCNLEYNNENDKSVEARMNAVTVLQYSTGYPLRISGQRLMCVYCDEKFAIPADFRSHMKEQHKVFKEKAAYAHISYLALEIKVDCTELKCLLCPMQFDTLEAMAEHLSRTHEKGINLDERIAIQPFVFRDKGWSCALCSLKFSCLKELSKHTMSHFHKSTCDSCGKSFADNCGLKKHMATAHITGKVCPKCLQVFATNELRWNHVLKSPACWRYICSICGERLMTEKMKTNHMLAVHGVNTKVQKCYECDAEFSNAKVYRKHFVTVHTDSGYECATCAVKFSAEADYLEHKTKHTKERPFQCRVCSKSFPRKKTLEQHMWIHSETKRFECQTCQKKFNQRVTWKTHMKTYHPDFVIL</sequence>
<dbReference type="Proteomes" id="UP000504629">
    <property type="component" value="Unplaced"/>
</dbReference>
<dbReference type="Pfam" id="PF13894">
    <property type="entry name" value="zf-C2H2_4"/>
    <property type="match status" value="1"/>
</dbReference>
<dbReference type="FunFam" id="3.30.160.60:FF:000624">
    <property type="entry name" value="zinc finger protein 697"/>
    <property type="match status" value="1"/>
</dbReference>
<dbReference type="InterPro" id="IPR036236">
    <property type="entry name" value="Znf_C2H2_sf"/>
</dbReference>